<dbReference type="EC" id="3.1.1.61" evidence="5"/>
<dbReference type="Gene3D" id="3.40.50.2300">
    <property type="match status" value="1"/>
</dbReference>
<keyword evidence="1 5" id="KW-0963">Cytoplasm</keyword>
<proteinExistence type="inferred from homology"/>
<dbReference type="Pfam" id="PF01339">
    <property type="entry name" value="CheB_methylest"/>
    <property type="match status" value="1"/>
</dbReference>
<dbReference type="InterPro" id="IPR000673">
    <property type="entry name" value="Sig_transdc_resp-reg_Me-estase"/>
</dbReference>
<dbReference type="GO" id="GO:0008168">
    <property type="term" value="F:methyltransferase activity"/>
    <property type="evidence" value="ECO:0007669"/>
    <property type="project" value="UniProtKB-KW"/>
</dbReference>
<name>A0A921JH39_9HYPH</name>
<evidence type="ECO:0000256" key="5">
    <source>
        <dbReference type="HAMAP-Rule" id="MF_00099"/>
    </source>
</evidence>
<feature type="active site" evidence="5 6">
    <location>
        <position position="198"/>
    </location>
</feature>
<keyword evidence="3 5" id="KW-0378">Hydrolase</keyword>
<dbReference type="Pfam" id="PF00072">
    <property type="entry name" value="Response_reg"/>
    <property type="match status" value="1"/>
</dbReference>
<dbReference type="GO" id="GO:0008984">
    <property type="term" value="F:protein-glutamate methylesterase activity"/>
    <property type="evidence" value="ECO:0007669"/>
    <property type="project" value="UniProtKB-UniRule"/>
</dbReference>
<evidence type="ECO:0000313" key="11">
    <source>
        <dbReference type="Proteomes" id="UP000742631"/>
    </source>
</evidence>
<evidence type="ECO:0000256" key="2">
    <source>
        <dbReference type="ARBA" id="ARBA00022500"/>
    </source>
</evidence>
<comment type="caution">
    <text evidence="10">The sequence shown here is derived from an EMBL/GenBank/DDBJ whole genome shotgun (WGS) entry which is preliminary data.</text>
</comment>
<dbReference type="HAMAP" id="MF_00099">
    <property type="entry name" value="CheB_chemtxs"/>
    <property type="match status" value="1"/>
</dbReference>
<dbReference type="GO" id="GO:0000156">
    <property type="term" value="F:phosphorelay response regulator activity"/>
    <property type="evidence" value="ECO:0007669"/>
    <property type="project" value="InterPro"/>
</dbReference>
<organism evidence="10 11">
    <name type="scientific">Methylorubrum populi</name>
    <dbReference type="NCBI Taxonomy" id="223967"/>
    <lineage>
        <taxon>Bacteria</taxon>
        <taxon>Pseudomonadati</taxon>
        <taxon>Pseudomonadota</taxon>
        <taxon>Alphaproteobacteria</taxon>
        <taxon>Hyphomicrobiales</taxon>
        <taxon>Methylobacteriaceae</taxon>
        <taxon>Methylorubrum</taxon>
    </lineage>
</organism>
<dbReference type="NCBIfam" id="NF001965">
    <property type="entry name" value="PRK00742.1"/>
    <property type="match status" value="1"/>
</dbReference>
<dbReference type="AlphaFoldDB" id="A0A921JH39"/>
<gene>
    <name evidence="5 10" type="primary">cheB</name>
    <name evidence="10" type="ORF">K8W01_20100</name>
</gene>
<dbReference type="PROSITE" id="PS50110">
    <property type="entry name" value="RESPONSE_REGULATORY"/>
    <property type="match status" value="1"/>
</dbReference>
<accession>A0A921JH39</accession>
<dbReference type="PANTHER" id="PTHR42872:SF6">
    <property type="entry name" value="PROTEIN-GLUTAMATE METHYLESTERASE_PROTEIN-GLUTAMINE GLUTAMINASE"/>
    <property type="match status" value="1"/>
</dbReference>
<dbReference type="GO" id="GO:0006935">
    <property type="term" value="P:chemotaxis"/>
    <property type="evidence" value="ECO:0007669"/>
    <property type="project" value="UniProtKB-UniRule"/>
</dbReference>
<sequence>MTKLLIVDDSALMRKHLRMIFEESGFAEVRTARNGRDALEQVALFDPDVVTLDINMPEMDGLTCLGEIMAEAPRPVVMVSSLTSESASVTLEAMQLGAVDYVEKPGGTVSLNIATIRAEMVEKVRIAAGAKPRRARGLLDRVRRTRQAASSPPRRTVPSRRPEGCILIGVSTGGPRTLEDILPELPADLPWPVVIAQHMPGSFTGAFAQRLDRLCALTVQEATLPVPLSAGHVYIGRGDADVVIERRLGRLVVSSVPSDPTLRWHPSVDRLVRSARAVLPPEALVAVELTGMGDDGAAAMAELRAAGGRTIAESEASAVVFGMPGELIRRGGATLTLAARSIPTQLVSWVS</sequence>
<evidence type="ECO:0000256" key="6">
    <source>
        <dbReference type="PROSITE-ProRule" id="PRU00050"/>
    </source>
</evidence>
<protein>
    <recommendedName>
        <fullName evidence="5">Protein-glutamate methylesterase/protein-glutamine glutaminase</fullName>
        <ecNumber evidence="5">3.1.1.61</ecNumber>
        <ecNumber evidence="5">3.5.1.44</ecNumber>
    </recommendedName>
</protein>
<comment type="function">
    <text evidence="5">Involved in chemotaxis. Part of a chemotaxis signal transduction system that modulates chemotaxis in response to various stimuli. Catalyzes the demethylation of specific methylglutamate residues introduced into the chemoreceptors (methyl-accepting chemotaxis proteins or MCP) by CheR. Also mediates the irreversible deamidation of specific glutamine residues to glutamic acid.</text>
</comment>
<evidence type="ECO:0000256" key="3">
    <source>
        <dbReference type="ARBA" id="ARBA00022801"/>
    </source>
</evidence>
<feature type="modified residue" description="4-aspartylphosphate" evidence="5 7">
    <location>
        <position position="53"/>
    </location>
</feature>
<evidence type="ECO:0000256" key="1">
    <source>
        <dbReference type="ARBA" id="ARBA00022490"/>
    </source>
</evidence>
<dbReference type="EMBL" id="DYYG01000063">
    <property type="protein sequence ID" value="HJE25958.1"/>
    <property type="molecule type" value="Genomic_DNA"/>
</dbReference>
<dbReference type="GO" id="GO:0032259">
    <property type="term" value="P:methylation"/>
    <property type="evidence" value="ECO:0007669"/>
    <property type="project" value="UniProtKB-KW"/>
</dbReference>
<dbReference type="InterPro" id="IPR035909">
    <property type="entry name" value="CheB_C"/>
</dbReference>
<reference evidence="10" key="2">
    <citation type="submission" date="2021-09" db="EMBL/GenBank/DDBJ databases">
        <authorList>
            <person name="Gilroy R."/>
        </authorList>
    </citation>
    <scope>NUCLEOTIDE SEQUENCE</scope>
    <source>
        <strain evidence="10">316</strain>
    </source>
</reference>
<comment type="catalytic activity">
    <reaction evidence="5">
        <text>L-glutaminyl-[protein] + H2O = L-glutamyl-[protein] + NH4(+)</text>
        <dbReference type="Rhea" id="RHEA:16441"/>
        <dbReference type="Rhea" id="RHEA-COMP:10207"/>
        <dbReference type="Rhea" id="RHEA-COMP:10208"/>
        <dbReference type="ChEBI" id="CHEBI:15377"/>
        <dbReference type="ChEBI" id="CHEBI:28938"/>
        <dbReference type="ChEBI" id="CHEBI:29973"/>
        <dbReference type="ChEBI" id="CHEBI:30011"/>
        <dbReference type="EC" id="3.5.1.44"/>
    </reaction>
</comment>
<dbReference type="InterPro" id="IPR001789">
    <property type="entry name" value="Sig_transdc_resp-reg_receiver"/>
</dbReference>
<dbReference type="InterPro" id="IPR011006">
    <property type="entry name" value="CheY-like_superfamily"/>
</dbReference>
<dbReference type="PIRSF" id="PIRSF000876">
    <property type="entry name" value="RR_chemtxs_CheB"/>
    <property type="match status" value="1"/>
</dbReference>
<dbReference type="SMART" id="SM00448">
    <property type="entry name" value="REC"/>
    <property type="match status" value="1"/>
</dbReference>
<feature type="domain" description="CheB-type methylesterase" evidence="9">
    <location>
        <begin position="166"/>
        <end position="351"/>
    </location>
</feature>
<comment type="catalytic activity">
    <reaction evidence="4 5">
        <text>[protein]-L-glutamate 5-O-methyl ester + H2O = L-glutamyl-[protein] + methanol + H(+)</text>
        <dbReference type="Rhea" id="RHEA:23236"/>
        <dbReference type="Rhea" id="RHEA-COMP:10208"/>
        <dbReference type="Rhea" id="RHEA-COMP:10311"/>
        <dbReference type="ChEBI" id="CHEBI:15377"/>
        <dbReference type="ChEBI" id="CHEBI:15378"/>
        <dbReference type="ChEBI" id="CHEBI:17790"/>
        <dbReference type="ChEBI" id="CHEBI:29973"/>
        <dbReference type="ChEBI" id="CHEBI:82795"/>
        <dbReference type="EC" id="3.1.1.61"/>
    </reaction>
</comment>
<feature type="active site" evidence="5 6">
    <location>
        <position position="295"/>
    </location>
</feature>
<comment type="domain">
    <text evidence="5">Contains a C-terminal catalytic domain, and an N-terminal region which modulates catalytic activity.</text>
</comment>
<dbReference type="CDD" id="cd16432">
    <property type="entry name" value="CheB_Rec"/>
    <property type="match status" value="1"/>
</dbReference>
<evidence type="ECO:0000259" key="8">
    <source>
        <dbReference type="PROSITE" id="PS50110"/>
    </source>
</evidence>
<dbReference type="SUPFAM" id="SSF52172">
    <property type="entry name" value="CheY-like"/>
    <property type="match status" value="1"/>
</dbReference>
<comment type="similarity">
    <text evidence="5">Belongs to the CheB family.</text>
</comment>
<feature type="active site" evidence="5 6">
    <location>
        <position position="171"/>
    </location>
</feature>
<feature type="domain" description="Response regulatory" evidence="8">
    <location>
        <begin position="3"/>
        <end position="119"/>
    </location>
</feature>
<dbReference type="PROSITE" id="PS50122">
    <property type="entry name" value="CHEB"/>
    <property type="match status" value="1"/>
</dbReference>
<keyword evidence="2 5" id="KW-0145">Chemotaxis</keyword>
<evidence type="ECO:0000256" key="4">
    <source>
        <dbReference type="ARBA" id="ARBA00048267"/>
    </source>
</evidence>
<dbReference type="Gene3D" id="3.40.50.180">
    <property type="entry name" value="Methylesterase CheB, C-terminal domain"/>
    <property type="match status" value="1"/>
</dbReference>
<dbReference type="GO" id="GO:0050568">
    <property type="term" value="F:protein-glutamine glutaminase activity"/>
    <property type="evidence" value="ECO:0007669"/>
    <property type="project" value="UniProtKB-UniRule"/>
</dbReference>
<evidence type="ECO:0000259" key="9">
    <source>
        <dbReference type="PROSITE" id="PS50122"/>
    </source>
</evidence>
<keyword evidence="10" id="KW-0808">Transferase</keyword>
<dbReference type="Proteomes" id="UP000742631">
    <property type="component" value="Unassembled WGS sequence"/>
</dbReference>
<dbReference type="InterPro" id="IPR008248">
    <property type="entry name" value="CheB-like"/>
</dbReference>
<comment type="PTM">
    <text evidence="5">Phosphorylated by CheA. Phosphorylation of the N-terminal regulatory domain activates the methylesterase activity.</text>
</comment>
<dbReference type="CDD" id="cd17541">
    <property type="entry name" value="REC_CheB-like"/>
    <property type="match status" value="1"/>
</dbReference>
<dbReference type="PANTHER" id="PTHR42872">
    <property type="entry name" value="PROTEIN-GLUTAMATE METHYLESTERASE/PROTEIN-GLUTAMINE GLUTAMINASE"/>
    <property type="match status" value="1"/>
</dbReference>
<evidence type="ECO:0000256" key="7">
    <source>
        <dbReference type="PROSITE-ProRule" id="PRU00169"/>
    </source>
</evidence>
<evidence type="ECO:0000313" key="10">
    <source>
        <dbReference type="EMBL" id="HJE25958.1"/>
    </source>
</evidence>
<dbReference type="EC" id="3.5.1.44" evidence="5"/>
<dbReference type="GO" id="GO:0005737">
    <property type="term" value="C:cytoplasm"/>
    <property type="evidence" value="ECO:0007669"/>
    <property type="project" value="UniProtKB-SubCell"/>
</dbReference>
<comment type="subcellular location">
    <subcellularLocation>
        <location evidence="5">Cytoplasm</location>
    </subcellularLocation>
</comment>
<keyword evidence="10" id="KW-0489">Methyltransferase</keyword>
<reference evidence="10" key="1">
    <citation type="journal article" date="2021" name="PeerJ">
        <title>Extensive microbial diversity within the chicken gut microbiome revealed by metagenomics and culture.</title>
        <authorList>
            <person name="Gilroy R."/>
            <person name="Ravi A."/>
            <person name="Getino M."/>
            <person name="Pursley I."/>
            <person name="Horton D.L."/>
            <person name="Alikhan N.F."/>
            <person name="Baker D."/>
            <person name="Gharbi K."/>
            <person name="Hall N."/>
            <person name="Watson M."/>
            <person name="Adriaenssens E.M."/>
            <person name="Foster-Nyarko E."/>
            <person name="Jarju S."/>
            <person name="Secka A."/>
            <person name="Antonio M."/>
            <person name="Oren A."/>
            <person name="Chaudhuri R.R."/>
            <person name="La Ragione R."/>
            <person name="Hildebrand F."/>
            <person name="Pallen M.J."/>
        </authorList>
    </citation>
    <scope>NUCLEOTIDE SEQUENCE</scope>
    <source>
        <strain evidence="10">316</strain>
    </source>
</reference>
<dbReference type="SUPFAM" id="SSF52738">
    <property type="entry name" value="Methylesterase CheB, C-terminal domain"/>
    <property type="match status" value="1"/>
</dbReference>
<keyword evidence="5 7" id="KW-0597">Phosphoprotein</keyword>